<evidence type="ECO:0000313" key="2">
    <source>
        <dbReference type="Proteomes" id="UP001239782"/>
    </source>
</evidence>
<sequence>MELNIHALEGGLYLVEVTDELKNISDEIRTTIAKKASFTESHFWHFRSLGAIRDAFTSLSPQRVWLIHNLAYDQMIGLPSHPEPHRQPLHWYS</sequence>
<dbReference type="AlphaFoldDB" id="A0AA51X6G7"/>
<keyword evidence="2" id="KW-1185">Reference proteome</keyword>
<dbReference type="Proteomes" id="UP001239782">
    <property type="component" value="Chromosome"/>
</dbReference>
<dbReference type="Pfam" id="PF20090">
    <property type="entry name" value="DUF6482"/>
    <property type="match status" value="1"/>
</dbReference>
<proteinExistence type="predicted"/>
<organism evidence="1 2">
    <name type="scientific">Pleionea litopenaei</name>
    <dbReference type="NCBI Taxonomy" id="3070815"/>
    <lineage>
        <taxon>Bacteria</taxon>
        <taxon>Pseudomonadati</taxon>
        <taxon>Pseudomonadota</taxon>
        <taxon>Gammaproteobacteria</taxon>
        <taxon>Oceanospirillales</taxon>
        <taxon>Pleioneaceae</taxon>
        <taxon>Pleionea</taxon>
    </lineage>
</organism>
<accession>A0AA51X6G7</accession>
<evidence type="ECO:0000313" key="1">
    <source>
        <dbReference type="EMBL" id="WMS86801.1"/>
    </source>
</evidence>
<name>A0AA51X6G7_9GAMM</name>
<dbReference type="KEGG" id="plei:Q9312_16395"/>
<protein>
    <submittedName>
        <fullName evidence="1">DUF6482 family protein</fullName>
    </submittedName>
</protein>
<dbReference type="EMBL" id="CP133548">
    <property type="protein sequence ID" value="WMS86801.1"/>
    <property type="molecule type" value="Genomic_DNA"/>
</dbReference>
<dbReference type="InterPro" id="IPR045508">
    <property type="entry name" value="DUF6482"/>
</dbReference>
<gene>
    <name evidence="1" type="ORF">Q9312_16395</name>
</gene>
<reference evidence="1 2" key="1">
    <citation type="submission" date="2023-08" db="EMBL/GenBank/DDBJ databases">
        <title>Pleionea litopenaei sp. nov., isolated from stomach of juvenile Litopenaeus vannamei.</title>
        <authorList>
            <person name="Rho A.M."/>
            <person name="Hwang C.Y."/>
        </authorList>
    </citation>
    <scope>NUCLEOTIDE SEQUENCE [LARGE SCALE GENOMIC DNA]</scope>
    <source>
        <strain evidence="1 2">HL-JVS1</strain>
    </source>
</reference>
<dbReference type="RefSeq" id="WP_309201946.1">
    <property type="nucleotide sequence ID" value="NZ_CP133548.1"/>
</dbReference>